<sequence length="105" mass="12152">MGWKEDLKEIGIRTQGLQTHLGMLDRRQIMMNRKIDLVVKSIQDQMTRMGDRLIEMAMVNNGMGRDAAIHRRSLNEDPKESPSDLWEDNSETEWPPRGCDALNMP</sequence>
<protein>
    <submittedName>
        <fullName evidence="2">Uncharacterized protein</fullName>
    </submittedName>
</protein>
<organism evidence="2">
    <name type="scientific">marine sediment metagenome</name>
    <dbReference type="NCBI Taxonomy" id="412755"/>
    <lineage>
        <taxon>unclassified sequences</taxon>
        <taxon>metagenomes</taxon>
        <taxon>ecological metagenomes</taxon>
    </lineage>
</organism>
<reference evidence="2" key="1">
    <citation type="journal article" date="2015" name="Nature">
        <title>Complex archaea that bridge the gap between prokaryotes and eukaryotes.</title>
        <authorList>
            <person name="Spang A."/>
            <person name="Saw J.H."/>
            <person name="Jorgensen S.L."/>
            <person name="Zaremba-Niedzwiedzka K."/>
            <person name="Martijn J."/>
            <person name="Lind A.E."/>
            <person name="van Eijk R."/>
            <person name="Schleper C."/>
            <person name="Guy L."/>
            <person name="Ettema T.J."/>
        </authorList>
    </citation>
    <scope>NUCLEOTIDE SEQUENCE</scope>
</reference>
<feature type="region of interest" description="Disordered" evidence="1">
    <location>
        <begin position="71"/>
        <end position="105"/>
    </location>
</feature>
<evidence type="ECO:0000313" key="2">
    <source>
        <dbReference type="EMBL" id="KKN17687.1"/>
    </source>
</evidence>
<accession>A0A0F9NZW1</accession>
<dbReference type="EMBL" id="LAZR01003499">
    <property type="protein sequence ID" value="KKN17687.1"/>
    <property type="molecule type" value="Genomic_DNA"/>
</dbReference>
<dbReference type="AlphaFoldDB" id="A0A0F9NZW1"/>
<feature type="compositionally biased region" description="Basic and acidic residues" evidence="1">
    <location>
        <begin position="71"/>
        <end position="82"/>
    </location>
</feature>
<proteinExistence type="predicted"/>
<comment type="caution">
    <text evidence="2">The sequence shown here is derived from an EMBL/GenBank/DDBJ whole genome shotgun (WGS) entry which is preliminary data.</text>
</comment>
<gene>
    <name evidence="2" type="ORF">LCGC14_0963460</name>
</gene>
<name>A0A0F9NZW1_9ZZZZ</name>
<evidence type="ECO:0000256" key="1">
    <source>
        <dbReference type="SAM" id="MobiDB-lite"/>
    </source>
</evidence>